<protein>
    <submittedName>
        <fullName evidence="3">Transposase</fullName>
    </submittedName>
</protein>
<evidence type="ECO:0000259" key="2">
    <source>
        <dbReference type="Pfam" id="PF05598"/>
    </source>
</evidence>
<dbReference type="PANTHER" id="PTHR33408">
    <property type="entry name" value="TRANSPOSASE"/>
    <property type="match status" value="1"/>
</dbReference>
<gene>
    <name evidence="3" type="ORF">CDO51_09215</name>
</gene>
<dbReference type="OrthoDB" id="9789070at2"/>
<dbReference type="Pfam" id="PF05598">
    <property type="entry name" value="DUF772"/>
    <property type="match status" value="1"/>
</dbReference>
<dbReference type="PANTHER" id="PTHR33408:SF2">
    <property type="entry name" value="TRANSPOSASE DDE DOMAIN-CONTAINING PROTEIN"/>
    <property type="match status" value="1"/>
</dbReference>
<sequence length="219" mass="25543">MAFIESIDRNLFPNTLDDYVSEDNPVRVIDAYVDSLNLEEIGFKTYSGNNAGQKPYKRKHLLKLYIYCYMNKIRSSRRIEMETTRNMEVMWLVGKVTPDHGTISAFMKVNRKAIKQLFKEFTLMLKGFGLVNGEIVAIDGTKIKASNSKSKHFTENIIKKKIEYYEAKIDEYINEFLETPENHDMKQVMDEKVESYKARIDQLNSLKKELKDEGKSRSV</sequence>
<feature type="domain" description="Transposase InsH N-terminal" evidence="2">
    <location>
        <begin position="15"/>
        <end position="107"/>
    </location>
</feature>
<evidence type="ECO:0000313" key="3">
    <source>
        <dbReference type="EMBL" id="OWZ83309.1"/>
    </source>
</evidence>
<name>A0A226BYP0_9FIRM</name>
<evidence type="ECO:0000313" key="4">
    <source>
        <dbReference type="Proteomes" id="UP000214588"/>
    </source>
</evidence>
<dbReference type="Proteomes" id="UP000214588">
    <property type="component" value="Unassembled WGS sequence"/>
</dbReference>
<reference evidence="3 4" key="1">
    <citation type="submission" date="2017-06" db="EMBL/GenBank/DDBJ databases">
        <title>Draft Genome Sequence of Natranaerobius trueperi halophilic, alkalithermophilic bacteria from soda lakes.</title>
        <authorList>
            <person name="Zhao B."/>
        </authorList>
    </citation>
    <scope>NUCLEOTIDE SEQUENCE [LARGE SCALE GENOMIC DNA]</scope>
    <source>
        <strain evidence="3 4">DSM 18760</strain>
    </source>
</reference>
<keyword evidence="4" id="KW-1185">Reference proteome</keyword>
<dbReference type="RefSeq" id="WP_089023981.1">
    <property type="nucleotide sequence ID" value="NZ_NIQC01000021.1"/>
</dbReference>
<proteinExistence type="predicted"/>
<feature type="coiled-coil region" evidence="1">
    <location>
        <begin position="186"/>
        <end position="213"/>
    </location>
</feature>
<dbReference type="AlphaFoldDB" id="A0A226BYP0"/>
<dbReference type="EMBL" id="NIQC01000021">
    <property type="protein sequence ID" value="OWZ83309.1"/>
    <property type="molecule type" value="Genomic_DNA"/>
</dbReference>
<accession>A0A226BYP0</accession>
<dbReference type="InterPro" id="IPR008490">
    <property type="entry name" value="Transposase_InsH_N"/>
</dbReference>
<comment type="caution">
    <text evidence="3">The sequence shown here is derived from an EMBL/GenBank/DDBJ whole genome shotgun (WGS) entry which is preliminary data.</text>
</comment>
<evidence type="ECO:0000256" key="1">
    <source>
        <dbReference type="SAM" id="Coils"/>
    </source>
</evidence>
<keyword evidence="1" id="KW-0175">Coiled coil</keyword>
<organism evidence="3 4">
    <name type="scientific">Natranaerobius trueperi</name>
    <dbReference type="NCBI Taxonomy" id="759412"/>
    <lineage>
        <taxon>Bacteria</taxon>
        <taxon>Bacillati</taxon>
        <taxon>Bacillota</taxon>
        <taxon>Clostridia</taxon>
        <taxon>Natranaerobiales</taxon>
        <taxon>Natranaerobiaceae</taxon>
        <taxon>Natranaerobius</taxon>
    </lineage>
</organism>